<evidence type="ECO:0000313" key="5">
    <source>
        <dbReference type="Proteomes" id="UP000199214"/>
    </source>
</evidence>
<dbReference type="SUPFAM" id="SSF51905">
    <property type="entry name" value="FAD/NAD(P)-binding domain"/>
    <property type="match status" value="1"/>
</dbReference>
<evidence type="ECO:0000313" key="4">
    <source>
        <dbReference type="EMBL" id="SEL58033.1"/>
    </source>
</evidence>
<dbReference type="GO" id="GO:0000271">
    <property type="term" value="P:polysaccharide biosynthetic process"/>
    <property type="evidence" value="ECO:0007669"/>
    <property type="project" value="TreeGrafter"/>
</dbReference>
<sequence>MDLPLIAPNPPRLSQLTEALSRVEASGTYSNHGPEARAFEREVTERLFGGRGATLAVNNATTGMMIALADAVGARGRGRMALMPGFTFAATAQAAWWAGLVPLVCDVDPDDWSASAREEERLLQRHGAGIAAVVPYATFGHAIDLDRYRWMAARHGVAVVVDAAASLGTIDAAGVNFGAGAPFPVVYSMHATKPFAVAEGGLIHCGDAGVIERLRAAANFGFTQPRIATIPGLNAKLPEVLAVMARARLETFDAVSASRGAVVRAYRENLSDRLTLQRAAQGEQAHGFFPVLLPRGSNRAGVSAALAREGIGAGAYFSPHLGEQPWVRDVAMIEPLPVCDDVGARVLSLPVTDTMTPADAHRIALALNRIVAAPRVAAVPRAIDHHETLVVGGGPAGTALLTATAKAGVLPALSRGLVIVEAGTTLGSGRLGNYAITSDSSADTFLTAVANNPHAEIAALVDHPATARVAAYRHGLGVPLVEVGPMLDALGDRLAQVVRSNGGQVMTGRRALSTRQEGGGWCTRIEDVATGTITEHRARHVVIATGGHQPIDRLAAQEVAGEPLSALAGGRLLQSDAVLSVGGTQMVADLIADARDPRIAVIGGSTSALTTIVALLKAPLPLGEGAITLLHRRPLRPFYPSAAAAQEEGFSDYGPDDICPVSGFVYRLAGFRLEARDLVQRMLGIDGRVPDPRVRLHRIGANEDARAREVIAQADVVVAALGYRPHALPVLDRSGTPIALSADVGGAMVDRHCRVCDAAGAPIAGLYGIGLAAGFVPWGRLGGEPSFRGQANGLWLWQNDVGMMIVDQLLGTQAKALTG</sequence>
<evidence type="ECO:0000256" key="1">
    <source>
        <dbReference type="ARBA" id="ARBA00022898"/>
    </source>
</evidence>
<dbReference type="InterPro" id="IPR036188">
    <property type="entry name" value="FAD/NAD-bd_sf"/>
</dbReference>
<dbReference type="GO" id="GO:0008483">
    <property type="term" value="F:transaminase activity"/>
    <property type="evidence" value="ECO:0007669"/>
    <property type="project" value="TreeGrafter"/>
</dbReference>
<dbReference type="InterPro" id="IPR015424">
    <property type="entry name" value="PyrdxlP-dep_Trfase"/>
</dbReference>
<organism evidence="4 5">
    <name type="scientific">Sphingomonas palmae</name>
    <dbReference type="NCBI Taxonomy" id="1855283"/>
    <lineage>
        <taxon>Bacteria</taxon>
        <taxon>Pseudomonadati</taxon>
        <taxon>Pseudomonadota</taxon>
        <taxon>Alphaproteobacteria</taxon>
        <taxon>Sphingomonadales</taxon>
        <taxon>Sphingomonadaceae</taxon>
        <taxon>Sphingomonas</taxon>
    </lineage>
</organism>
<dbReference type="InterPro" id="IPR015421">
    <property type="entry name" value="PyrdxlP-dep_Trfase_major"/>
</dbReference>
<dbReference type="Pfam" id="PF01041">
    <property type="entry name" value="DegT_DnrJ_EryC1"/>
    <property type="match status" value="1"/>
</dbReference>
<evidence type="ECO:0000256" key="3">
    <source>
        <dbReference type="RuleBase" id="RU004508"/>
    </source>
</evidence>
<dbReference type="PANTHER" id="PTHR30244:SF9">
    <property type="entry name" value="PROTEIN RV3402C"/>
    <property type="match status" value="1"/>
</dbReference>
<dbReference type="InterPro" id="IPR000653">
    <property type="entry name" value="DegT/StrS_aminotransferase"/>
</dbReference>
<dbReference type="PRINTS" id="PR00368">
    <property type="entry name" value="FADPNR"/>
</dbReference>
<dbReference type="PANTHER" id="PTHR30244">
    <property type="entry name" value="TRANSAMINASE"/>
    <property type="match status" value="1"/>
</dbReference>
<proteinExistence type="inferred from homology"/>
<accession>A0A1H7RCW7</accession>
<name>A0A1H7RCW7_9SPHN</name>
<dbReference type="OrthoDB" id="9768668at2"/>
<keyword evidence="1 3" id="KW-0663">Pyridoxal phosphate</keyword>
<dbReference type="STRING" id="1855283.SAMN05216382_2205"/>
<comment type="similarity">
    <text evidence="2 3">Belongs to the DegT/DnrJ/EryC1 family.</text>
</comment>
<gene>
    <name evidence="4" type="ORF">SAMN05216382_2205</name>
</gene>
<evidence type="ECO:0000256" key="2">
    <source>
        <dbReference type="ARBA" id="ARBA00037999"/>
    </source>
</evidence>
<dbReference type="SUPFAM" id="SSF53383">
    <property type="entry name" value="PLP-dependent transferases"/>
    <property type="match status" value="1"/>
</dbReference>
<dbReference type="GO" id="GO:0030170">
    <property type="term" value="F:pyridoxal phosphate binding"/>
    <property type="evidence" value="ECO:0007669"/>
    <property type="project" value="TreeGrafter"/>
</dbReference>
<keyword evidence="5" id="KW-1185">Reference proteome</keyword>
<protein>
    <submittedName>
        <fullName evidence="4">dTDP-4-amino-4,6-dideoxygalactose transaminase</fullName>
    </submittedName>
</protein>
<dbReference type="EMBL" id="FNZZ01000004">
    <property type="protein sequence ID" value="SEL58033.1"/>
    <property type="molecule type" value="Genomic_DNA"/>
</dbReference>
<dbReference type="Gene3D" id="3.40.640.10">
    <property type="entry name" value="Type I PLP-dependent aspartate aminotransferase-like (Major domain)"/>
    <property type="match status" value="1"/>
</dbReference>
<reference evidence="5" key="1">
    <citation type="submission" date="2016-10" db="EMBL/GenBank/DDBJ databases">
        <authorList>
            <person name="Varghese N."/>
            <person name="Submissions S."/>
        </authorList>
    </citation>
    <scope>NUCLEOTIDE SEQUENCE [LARGE SCALE GENOMIC DNA]</scope>
    <source>
        <strain evidence="5">JS21-1</strain>
    </source>
</reference>
<dbReference type="RefSeq" id="WP_093006248.1">
    <property type="nucleotide sequence ID" value="NZ_FNZZ01000004.1"/>
</dbReference>
<dbReference type="AlphaFoldDB" id="A0A1H7RCW7"/>
<dbReference type="Proteomes" id="UP000199214">
    <property type="component" value="Unassembled WGS sequence"/>
</dbReference>
<dbReference type="Gene3D" id="3.50.50.60">
    <property type="entry name" value="FAD/NAD(P)-binding domain"/>
    <property type="match status" value="2"/>
</dbReference>